<sequence length="101" mass="11784">MFGVCSASLTGSASLTEMEGQRVKEVIRGADQAQIWIYARARAFWVYFWYGNEPREVTETRRNVVSVRRRYAGIWNATPEDRTYRIRIGYDFHRRSATSAI</sequence>
<organism evidence="1 2">
    <name type="scientific">Aspergillus kawachii</name>
    <name type="common">White koji mold</name>
    <name type="synonym">Aspergillus awamori var. kawachi</name>
    <dbReference type="NCBI Taxonomy" id="1069201"/>
    <lineage>
        <taxon>Eukaryota</taxon>
        <taxon>Fungi</taxon>
        <taxon>Dikarya</taxon>
        <taxon>Ascomycota</taxon>
        <taxon>Pezizomycotina</taxon>
        <taxon>Eurotiomycetes</taxon>
        <taxon>Eurotiomycetidae</taxon>
        <taxon>Eurotiales</taxon>
        <taxon>Aspergillaceae</taxon>
        <taxon>Aspergillus</taxon>
        <taxon>Aspergillus subgen. Circumdati</taxon>
    </lineage>
</organism>
<dbReference type="Proteomes" id="UP000661280">
    <property type="component" value="Chromosome 6"/>
</dbReference>
<proteinExistence type="predicted"/>
<accession>A0A7R7WI85</accession>
<dbReference type="EMBL" id="AP024430">
    <property type="protein sequence ID" value="BCS02984.1"/>
    <property type="molecule type" value="Genomic_DNA"/>
</dbReference>
<keyword evidence="2" id="KW-1185">Reference proteome</keyword>
<protein>
    <submittedName>
        <fullName evidence="1">Uncharacterized protein</fullName>
    </submittedName>
</protein>
<gene>
    <name evidence="1" type="ORF">AKAW2_61248S</name>
</gene>
<evidence type="ECO:0000313" key="1">
    <source>
        <dbReference type="EMBL" id="BCS02984.1"/>
    </source>
</evidence>
<evidence type="ECO:0000313" key="2">
    <source>
        <dbReference type="Proteomes" id="UP000661280"/>
    </source>
</evidence>
<dbReference type="GeneID" id="64964305"/>
<name>A0A7R7WI85_ASPKA</name>
<reference evidence="1" key="1">
    <citation type="submission" date="2021-01" db="EMBL/GenBank/DDBJ databases">
        <authorList>
            <consortium name="Aspergillus luchuensis mut. kawachii IFO 4304 genome sequencing consortium"/>
            <person name="Kazuki M."/>
            <person name="Futagami T."/>
        </authorList>
    </citation>
    <scope>NUCLEOTIDE SEQUENCE</scope>
    <source>
        <strain evidence="1">IFO 4308</strain>
    </source>
</reference>
<dbReference type="AlphaFoldDB" id="A0A7R7WI85"/>
<dbReference type="RefSeq" id="XP_041546746.1">
    <property type="nucleotide sequence ID" value="XM_041680819.1"/>
</dbReference>
<reference evidence="1" key="2">
    <citation type="submission" date="2021-02" db="EMBL/GenBank/DDBJ databases">
        <title>Aspergillus luchuensis mut. kawachii IFO 4304 genome sequence.</title>
        <authorList>
            <person name="Mori K."/>
            <person name="Kadooka C."/>
            <person name="Goto M."/>
            <person name="Futagami T."/>
        </authorList>
    </citation>
    <scope>NUCLEOTIDE SEQUENCE</scope>
    <source>
        <strain evidence="1">IFO 4308</strain>
    </source>
</reference>
<dbReference type="KEGG" id="aluc:AKAW2_61248S"/>